<comment type="subcellular location">
    <subcellularLocation>
        <location evidence="2">Cell inner membrane</location>
    </subcellularLocation>
    <subcellularLocation>
        <location evidence="1">Periplasm</location>
    </subcellularLocation>
</comment>
<sequence length="339" mass="36052">MAACVVVTGCTRADENTDAQAEDQGPAEEVRLGYFPNVTHAPAIIGLEQGYFADELGDTELTTQTFNSGTEEVNALLGGSLDIGYIGSGPAINAFTKSEGQIQLVSGAVSGGAQLVVDPEITDTDQLKGKTIATPSLGNTQDVALKKWLDSENLTGDVEVANLDNPQTFDAFRSGEVDGGWLPEPWSSRLVEEAGAKVLIDEKDLWPRGEFPTTVMVVRSEFLQQHPDTVRALVKGSLQATTWAGEHTEQAQDVVDKGIQKVTGSDLPGPVMDRAFANLDLSPDPVSSSFPQLAQDSVTAGVVEEKADLKGFVDLRLLNELRDAEGQPAIETAGLQAEQ</sequence>
<keyword evidence="6" id="KW-0997">Cell inner membrane</keyword>
<reference evidence="9 10" key="1">
    <citation type="submission" date="2019-07" db="EMBL/GenBank/DDBJ databases">
        <title>R&amp;d 2014.</title>
        <authorList>
            <person name="Klenk H.-P."/>
        </authorList>
    </citation>
    <scope>NUCLEOTIDE SEQUENCE [LARGE SCALE GENOMIC DNA]</scope>
    <source>
        <strain evidence="9 10">DSM 43194</strain>
    </source>
</reference>
<keyword evidence="10" id="KW-1185">Reference proteome</keyword>
<evidence type="ECO:0000256" key="6">
    <source>
        <dbReference type="ARBA" id="ARBA00022519"/>
    </source>
</evidence>
<dbReference type="PANTHER" id="PTHR30024">
    <property type="entry name" value="ALIPHATIC SULFONATES-BINDING PROTEIN-RELATED"/>
    <property type="match status" value="1"/>
</dbReference>
<dbReference type="InterPro" id="IPR044527">
    <property type="entry name" value="NrtA/CpmA_ABC-bd_dom"/>
</dbReference>
<dbReference type="Gene3D" id="3.40.190.10">
    <property type="entry name" value="Periplasmic binding protein-like II"/>
    <property type="match status" value="2"/>
</dbReference>
<keyword evidence="8" id="KW-0472">Membrane</keyword>
<accession>A0A660CGU3</accession>
<dbReference type="NCBIfam" id="TIGR01728">
    <property type="entry name" value="SsuA_fam"/>
    <property type="match status" value="1"/>
</dbReference>
<dbReference type="Pfam" id="PF13379">
    <property type="entry name" value="NMT1_2"/>
    <property type="match status" value="1"/>
</dbReference>
<name>A0A660CGU3_9PSEU</name>
<dbReference type="CDD" id="cd13553">
    <property type="entry name" value="PBP2_NrtA_CpmA_like"/>
    <property type="match status" value="1"/>
</dbReference>
<comment type="caution">
    <text evidence="9">The sequence shown here is derived from an EMBL/GenBank/DDBJ whole genome shotgun (WGS) entry which is preliminary data.</text>
</comment>
<dbReference type="SUPFAM" id="SSF53850">
    <property type="entry name" value="Periplasmic binding protein-like II"/>
    <property type="match status" value="1"/>
</dbReference>
<dbReference type="GO" id="GO:0042626">
    <property type="term" value="F:ATPase-coupled transmembrane transporter activity"/>
    <property type="evidence" value="ECO:0007669"/>
    <property type="project" value="InterPro"/>
</dbReference>
<dbReference type="Proteomes" id="UP000317303">
    <property type="component" value="Unassembled WGS sequence"/>
</dbReference>
<comment type="similarity">
    <text evidence="3">Belongs to the bacterial solute-binding protein SsuA/TauA family.</text>
</comment>
<evidence type="ECO:0000256" key="7">
    <source>
        <dbReference type="ARBA" id="ARBA00022729"/>
    </source>
</evidence>
<evidence type="ECO:0000256" key="1">
    <source>
        <dbReference type="ARBA" id="ARBA00004418"/>
    </source>
</evidence>
<proteinExistence type="inferred from homology"/>
<evidence type="ECO:0000256" key="2">
    <source>
        <dbReference type="ARBA" id="ARBA00004533"/>
    </source>
</evidence>
<keyword evidence="7" id="KW-0732">Signal</keyword>
<dbReference type="GO" id="GO:0042597">
    <property type="term" value="C:periplasmic space"/>
    <property type="evidence" value="ECO:0007669"/>
    <property type="project" value="UniProtKB-SubCell"/>
</dbReference>
<dbReference type="RefSeq" id="WP_048808178.1">
    <property type="nucleotide sequence ID" value="NZ_JOIJ01000004.1"/>
</dbReference>
<keyword evidence="5" id="KW-1003">Cell membrane</keyword>
<evidence type="ECO:0000313" key="10">
    <source>
        <dbReference type="Proteomes" id="UP000317303"/>
    </source>
</evidence>
<evidence type="ECO:0000313" key="9">
    <source>
        <dbReference type="EMBL" id="TWH22690.1"/>
    </source>
</evidence>
<evidence type="ECO:0000256" key="4">
    <source>
        <dbReference type="ARBA" id="ARBA00022448"/>
    </source>
</evidence>
<dbReference type="GO" id="GO:0005886">
    <property type="term" value="C:plasma membrane"/>
    <property type="evidence" value="ECO:0007669"/>
    <property type="project" value="UniProtKB-SubCell"/>
</dbReference>
<organism evidence="9 10">
    <name type="scientific">Prauserella rugosa</name>
    <dbReference type="NCBI Taxonomy" id="43354"/>
    <lineage>
        <taxon>Bacteria</taxon>
        <taxon>Bacillati</taxon>
        <taxon>Actinomycetota</taxon>
        <taxon>Actinomycetes</taxon>
        <taxon>Pseudonocardiales</taxon>
        <taxon>Pseudonocardiaceae</taxon>
        <taxon>Prauserella</taxon>
    </lineage>
</organism>
<evidence type="ECO:0000256" key="8">
    <source>
        <dbReference type="ARBA" id="ARBA00023136"/>
    </source>
</evidence>
<protein>
    <submittedName>
        <fullName evidence="9">NitT/TauT family transport system substrate-binding protein</fullName>
    </submittedName>
</protein>
<dbReference type="EMBL" id="VLJV01000001">
    <property type="protein sequence ID" value="TWH22690.1"/>
    <property type="molecule type" value="Genomic_DNA"/>
</dbReference>
<dbReference type="InterPro" id="IPR010067">
    <property type="entry name" value="ABC_SsuA_sub-bd"/>
</dbReference>
<evidence type="ECO:0000256" key="5">
    <source>
        <dbReference type="ARBA" id="ARBA00022475"/>
    </source>
</evidence>
<dbReference type="PANTHER" id="PTHR30024:SF47">
    <property type="entry name" value="TAURINE-BINDING PERIPLASMIC PROTEIN"/>
    <property type="match status" value="1"/>
</dbReference>
<evidence type="ECO:0000256" key="3">
    <source>
        <dbReference type="ARBA" id="ARBA00010742"/>
    </source>
</evidence>
<keyword evidence="4" id="KW-0813">Transport</keyword>
<dbReference type="AlphaFoldDB" id="A0A660CGU3"/>
<gene>
    <name evidence="9" type="ORF">JD82_04580</name>
</gene>
<dbReference type="OrthoDB" id="506341at2"/>